<dbReference type="Proteomes" id="UP000663505">
    <property type="component" value="Chromosome"/>
</dbReference>
<evidence type="ECO:0000313" key="9">
    <source>
        <dbReference type="Proteomes" id="UP000663505"/>
    </source>
</evidence>
<dbReference type="Gene3D" id="3.40.190.10">
    <property type="entry name" value="Periplasmic binding protein-like II"/>
    <property type="match status" value="1"/>
</dbReference>
<protein>
    <submittedName>
        <fullName evidence="8">ABC transporter substrate-binding protein</fullName>
    </submittedName>
</protein>
<dbReference type="CDD" id="cd00995">
    <property type="entry name" value="PBP2_NikA_DppA_OppA_like"/>
    <property type="match status" value="1"/>
</dbReference>
<name>A0A9X7Z9B1_9BACL</name>
<dbReference type="RefSeq" id="WP_206658619.1">
    <property type="nucleotide sequence ID" value="NZ_CP071182.1"/>
</dbReference>
<feature type="signal peptide" evidence="6">
    <location>
        <begin position="1"/>
        <end position="21"/>
    </location>
</feature>
<dbReference type="PIRSF" id="PIRSF002741">
    <property type="entry name" value="MppA"/>
    <property type="match status" value="1"/>
</dbReference>
<sequence length="532" mass="58927">MIKKPWFTVLALTTSATFLLAGCGSTTNSGNSTASNAPSGGSSSSTLSKPAVNNNTLVIADGLGDPQSFDPISTFTIAWGEIANNIFDGLVYRGPNLKIQPGLATSWTYKNPKTLEFTLRKGVKFQDGEPFNAQAVKYTFDRLLADKKSPQLSNYTSIQSVQVVDNYHVIFHLNTVDPVLITKLSGYGAMIVPPQYIKKHGETYFASHPIGTGAYQVVNYKPGSSVTLKANPNYWRGAPKIKNVIIKFVPDANTRMSMMQAGTVDIVEDVPPAQASLVKNDPNFKLDAVGSPTVSEIRFDVAKKYMNNQDVRLAINYAIDKNAIIQKILNGYGQPISTFQGAQSFGNDPNLKPYPYDPKKAEQLLQKAGVPKGTTLTLTYDGSDSTFAEVAQAVQEELQQVGLNLKLKPEDTNTFYNQLIPQGKAGDMHEFNWGGWTLDFDNTAELLYAKGQFWNPNFSNPQITALLKQERSTNNQQVRQQVFYKMDKLLQQLAIEVPLYQEDTIWAVRNDIQGWTTPPDERMDLWNVSFSN</sequence>
<feature type="chain" id="PRO_5040871252" evidence="6">
    <location>
        <begin position="22"/>
        <end position="532"/>
    </location>
</feature>
<proteinExistence type="inferred from homology"/>
<evidence type="ECO:0000256" key="6">
    <source>
        <dbReference type="SAM" id="SignalP"/>
    </source>
</evidence>
<feature type="region of interest" description="Disordered" evidence="5">
    <location>
        <begin position="28"/>
        <end position="48"/>
    </location>
</feature>
<dbReference type="InterPro" id="IPR000914">
    <property type="entry name" value="SBP_5_dom"/>
</dbReference>
<dbReference type="PANTHER" id="PTHR30290:SF9">
    <property type="entry name" value="OLIGOPEPTIDE-BINDING PROTEIN APPA"/>
    <property type="match status" value="1"/>
</dbReference>
<evidence type="ECO:0000259" key="7">
    <source>
        <dbReference type="Pfam" id="PF00496"/>
    </source>
</evidence>
<evidence type="ECO:0000256" key="2">
    <source>
        <dbReference type="ARBA" id="ARBA00005695"/>
    </source>
</evidence>
<dbReference type="GO" id="GO:0042597">
    <property type="term" value="C:periplasmic space"/>
    <property type="evidence" value="ECO:0007669"/>
    <property type="project" value="UniProtKB-ARBA"/>
</dbReference>
<evidence type="ECO:0000313" key="8">
    <source>
        <dbReference type="EMBL" id="QSO49306.1"/>
    </source>
</evidence>
<evidence type="ECO:0000256" key="4">
    <source>
        <dbReference type="ARBA" id="ARBA00022729"/>
    </source>
</evidence>
<keyword evidence="9" id="KW-1185">Reference proteome</keyword>
<dbReference type="GO" id="GO:0043190">
    <property type="term" value="C:ATP-binding cassette (ABC) transporter complex"/>
    <property type="evidence" value="ECO:0007669"/>
    <property type="project" value="InterPro"/>
</dbReference>
<reference evidence="8 9" key="1">
    <citation type="submission" date="2021-02" db="EMBL/GenBank/DDBJ databases">
        <title>Alicyclobacillus curvatus sp. nov. and Alicyclobacillus mengziensis sp. nov., two acidophilic bacteria isolated from acid mine drainage.</title>
        <authorList>
            <person name="Huang Y."/>
        </authorList>
    </citation>
    <scope>NUCLEOTIDE SEQUENCE [LARGE SCALE GENOMIC DNA]</scope>
    <source>
        <strain evidence="8 9">S30H14</strain>
    </source>
</reference>
<dbReference type="KEGG" id="afx:JZ786_10505"/>
<evidence type="ECO:0000256" key="3">
    <source>
        <dbReference type="ARBA" id="ARBA00022448"/>
    </source>
</evidence>
<dbReference type="GO" id="GO:0015833">
    <property type="term" value="P:peptide transport"/>
    <property type="evidence" value="ECO:0007669"/>
    <property type="project" value="TreeGrafter"/>
</dbReference>
<comment type="subcellular location">
    <subcellularLocation>
        <location evidence="1">Cell membrane</location>
        <topology evidence="1">Lipid-anchor</topology>
    </subcellularLocation>
</comment>
<dbReference type="EMBL" id="CP071182">
    <property type="protein sequence ID" value="QSO49306.1"/>
    <property type="molecule type" value="Genomic_DNA"/>
</dbReference>
<gene>
    <name evidence="8" type="ORF">JZ786_10505</name>
</gene>
<dbReference type="InterPro" id="IPR030678">
    <property type="entry name" value="Peptide/Ni-bd"/>
</dbReference>
<feature type="domain" description="Solute-binding protein family 5" evidence="7">
    <location>
        <begin position="98"/>
        <end position="452"/>
    </location>
</feature>
<keyword evidence="3" id="KW-0813">Transport</keyword>
<dbReference type="GO" id="GO:1904680">
    <property type="term" value="F:peptide transmembrane transporter activity"/>
    <property type="evidence" value="ECO:0007669"/>
    <property type="project" value="TreeGrafter"/>
</dbReference>
<keyword evidence="4 6" id="KW-0732">Signal</keyword>
<dbReference type="Gene3D" id="3.90.76.10">
    <property type="entry name" value="Dipeptide-binding Protein, Domain 1"/>
    <property type="match status" value="1"/>
</dbReference>
<dbReference type="InterPro" id="IPR023765">
    <property type="entry name" value="SBP_5_CS"/>
</dbReference>
<dbReference type="Gene3D" id="3.10.105.10">
    <property type="entry name" value="Dipeptide-binding Protein, Domain 3"/>
    <property type="match status" value="1"/>
</dbReference>
<dbReference type="PANTHER" id="PTHR30290">
    <property type="entry name" value="PERIPLASMIC BINDING COMPONENT OF ABC TRANSPORTER"/>
    <property type="match status" value="1"/>
</dbReference>
<accession>A0A9X7Z9B1</accession>
<evidence type="ECO:0000256" key="1">
    <source>
        <dbReference type="ARBA" id="ARBA00004193"/>
    </source>
</evidence>
<dbReference type="SUPFAM" id="SSF53850">
    <property type="entry name" value="Periplasmic binding protein-like II"/>
    <property type="match status" value="1"/>
</dbReference>
<organism evidence="8 9">
    <name type="scientific">Alicyclobacillus mengziensis</name>
    <dbReference type="NCBI Taxonomy" id="2931921"/>
    <lineage>
        <taxon>Bacteria</taxon>
        <taxon>Bacillati</taxon>
        <taxon>Bacillota</taxon>
        <taxon>Bacilli</taxon>
        <taxon>Bacillales</taxon>
        <taxon>Alicyclobacillaceae</taxon>
        <taxon>Alicyclobacillus</taxon>
    </lineage>
</organism>
<dbReference type="PROSITE" id="PS51257">
    <property type="entry name" value="PROKAR_LIPOPROTEIN"/>
    <property type="match status" value="1"/>
</dbReference>
<dbReference type="InterPro" id="IPR039424">
    <property type="entry name" value="SBP_5"/>
</dbReference>
<evidence type="ECO:0000256" key="5">
    <source>
        <dbReference type="SAM" id="MobiDB-lite"/>
    </source>
</evidence>
<dbReference type="PROSITE" id="PS01040">
    <property type="entry name" value="SBP_BACTERIAL_5"/>
    <property type="match status" value="1"/>
</dbReference>
<dbReference type="AlphaFoldDB" id="A0A9X7Z9B1"/>
<dbReference type="Pfam" id="PF00496">
    <property type="entry name" value="SBP_bac_5"/>
    <property type="match status" value="1"/>
</dbReference>
<comment type="similarity">
    <text evidence="2">Belongs to the bacterial solute-binding protein 5 family.</text>
</comment>